<evidence type="ECO:0000313" key="3">
    <source>
        <dbReference type="Proteomes" id="UP000265520"/>
    </source>
</evidence>
<protein>
    <submittedName>
        <fullName evidence="2">Uncharacterized protein</fullName>
    </submittedName>
</protein>
<proteinExistence type="predicted"/>
<feature type="compositionally biased region" description="Gly residues" evidence="1">
    <location>
        <begin position="13"/>
        <end position="31"/>
    </location>
</feature>
<evidence type="ECO:0000256" key="1">
    <source>
        <dbReference type="SAM" id="MobiDB-lite"/>
    </source>
</evidence>
<accession>A0A392S5Y6</accession>
<dbReference type="EMBL" id="LXQA010322229">
    <property type="protein sequence ID" value="MCI43807.1"/>
    <property type="molecule type" value="Genomic_DNA"/>
</dbReference>
<name>A0A392S5Y6_9FABA</name>
<dbReference type="Proteomes" id="UP000265520">
    <property type="component" value="Unassembled WGS sequence"/>
</dbReference>
<dbReference type="AlphaFoldDB" id="A0A392S5Y6"/>
<reference evidence="2 3" key="1">
    <citation type="journal article" date="2018" name="Front. Plant Sci.">
        <title>Red Clover (Trifolium pratense) and Zigzag Clover (T. medium) - A Picture of Genomic Similarities and Differences.</title>
        <authorList>
            <person name="Dluhosova J."/>
            <person name="Istvanek J."/>
            <person name="Nedelnik J."/>
            <person name="Repkova J."/>
        </authorList>
    </citation>
    <scope>NUCLEOTIDE SEQUENCE [LARGE SCALE GENOMIC DNA]</scope>
    <source>
        <strain evidence="3">cv. 10/8</strain>
        <tissue evidence="2">Leaf</tissue>
    </source>
</reference>
<organism evidence="2 3">
    <name type="scientific">Trifolium medium</name>
    <dbReference type="NCBI Taxonomy" id="97028"/>
    <lineage>
        <taxon>Eukaryota</taxon>
        <taxon>Viridiplantae</taxon>
        <taxon>Streptophyta</taxon>
        <taxon>Embryophyta</taxon>
        <taxon>Tracheophyta</taxon>
        <taxon>Spermatophyta</taxon>
        <taxon>Magnoliopsida</taxon>
        <taxon>eudicotyledons</taxon>
        <taxon>Gunneridae</taxon>
        <taxon>Pentapetalae</taxon>
        <taxon>rosids</taxon>
        <taxon>fabids</taxon>
        <taxon>Fabales</taxon>
        <taxon>Fabaceae</taxon>
        <taxon>Papilionoideae</taxon>
        <taxon>50 kb inversion clade</taxon>
        <taxon>NPAAA clade</taxon>
        <taxon>Hologalegina</taxon>
        <taxon>IRL clade</taxon>
        <taxon>Trifolieae</taxon>
        <taxon>Trifolium</taxon>
    </lineage>
</organism>
<feature type="compositionally biased region" description="Basic and acidic residues" evidence="1">
    <location>
        <begin position="1"/>
        <end position="10"/>
    </location>
</feature>
<comment type="caution">
    <text evidence="2">The sequence shown here is derived from an EMBL/GenBank/DDBJ whole genome shotgun (WGS) entry which is preliminary data.</text>
</comment>
<feature type="non-terminal residue" evidence="2">
    <location>
        <position position="1"/>
    </location>
</feature>
<keyword evidence="3" id="KW-1185">Reference proteome</keyword>
<feature type="region of interest" description="Disordered" evidence="1">
    <location>
        <begin position="1"/>
        <end position="55"/>
    </location>
</feature>
<evidence type="ECO:0000313" key="2">
    <source>
        <dbReference type="EMBL" id="MCI43807.1"/>
    </source>
</evidence>
<sequence>SRDFDRRDSCESGSGGFGGSRGNSDGSGGRALGSAFAGDHNGGKSDDGSVSTTLL</sequence>